<dbReference type="InterPro" id="IPR029069">
    <property type="entry name" value="HotDog_dom_sf"/>
</dbReference>
<comment type="caution">
    <text evidence="11">The sequence shown here is derived from an EMBL/GenBank/DDBJ whole genome shotgun (WGS) entry which is preliminary data.</text>
</comment>
<name>A0ABR4EQQ4_9PEZI</name>
<dbReference type="InterPro" id="IPR036396">
    <property type="entry name" value="Cyt_P450_sf"/>
</dbReference>
<dbReference type="Pfam" id="PF20789">
    <property type="entry name" value="4HBT_3C"/>
    <property type="match status" value="1"/>
</dbReference>
<keyword evidence="8" id="KW-1133">Transmembrane helix</keyword>
<evidence type="ECO:0000259" key="9">
    <source>
        <dbReference type="Pfam" id="PF13622"/>
    </source>
</evidence>
<comment type="similarity">
    <text evidence="2">Belongs to the cytochrome P450 family.</text>
</comment>
<organism evidence="11 12">
    <name type="scientific">Diaporthe vaccinii</name>
    <dbReference type="NCBI Taxonomy" id="105482"/>
    <lineage>
        <taxon>Eukaryota</taxon>
        <taxon>Fungi</taxon>
        <taxon>Dikarya</taxon>
        <taxon>Ascomycota</taxon>
        <taxon>Pezizomycotina</taxon>
        <taxon>Sordariomycetes</taxon>
        <taxon>Sordariomycetidae</taxon>
        <taxon>Diaporthales</taxon>
        <taxon>Diaporthaceae</taxon>
        <taxon>Diaporthe</taxon>
        <taxon>Diaporthe eres species complex</taxon>
    </lineage>
</organism>
<keyword evidence="8" id="KW-0472">Membrane</keyword>
<dbReference type="PRINTS" id="PR00463">
    <property type="entry name" value="EP450I"/>
</dbReference>
<dbReference type="InterPro" id="IPR050121">
    <property type="entry name" value="Cytochrome_P450_monoxygenase"/>
</dbReference>
<evidence type="ECO:0000256" key="2">
    <source>
        <dbReference type="ARBA" id="ARBA00010617"/>
    </source>
</evidence>
<keyword evidence="5" id="KW-0560">Oxidoreductase</keyword>
<keyword evidence="6" id="KW-0408">Iron</keyword>
<accession>A0ABR4EQQ4</accession>
<dbReference type="Proteomes" id="UP001600888">
    <property type="component" value="Unassembled WGS sequence"/>
</dbReference>
<evidence type="ECO:0000256" key="5">
    <source>
        <dbReference type="ARBA" id="ARBA00023002"/>
    </source>
</evidence>
<evidence type="ECO:0000313" key="12">
    <source>
        <dbReference type="Proteomes" id="UP001600888"/>
    </source>
</evidence>
<feature type="transmembrane region" description="Helical" evidence="8">
    <location>
        <begin position="21"/>
        <end position="40"/>
    </location>
</feature>
<evidence type="ECO:0000256" key="1">
    <source>
        <dbReference type="ARBA" id="ARBA00001971"/>
    </source>
</evidence>
<dbReference type="Gene3D" id="2.40.160.210">
    <property type="entry name" value="Acyl-CoA thioesterase, double hotdog domain"/>
    <property type="match status" value="1"/>
</dbReference>
<dbReference type="PANTHER" id="PTHR24305">
    <property type="entry name" value="CYTOCHROME P450"/>
    <property type="match status" value="1"/>
</dbReference>
<gene>
    <name evidence="11" type="ORF">FJTKL_08721</name>
</gene>
<evidence type="ECO:0000256" key="3">
    <source>
        <dbReference type="ARBA" id="ARBA00022617"/>
    </source>
</evidence>
<dbReference type="InterPro" id="IPR002401">
    <property type="entry name" value="Cyt_P450_E_grp-I"/>
</dbReference>
<dbReference type="EMBL" id="JBAWTH010000035">
    <property type="protein sequence ID" value="KAL2284621.1"/>
    <property type="molecule type" value="Genomic_DNA"/>
</dbReference>
<keyword evidence="4" id="KW-0479">Metal-binding</keyword>
<comment type="cofactor">
    <cofactor evidence="1">
        <name>heme</name>
        <dbReference type="ChEBI" id="CHEBI:30413"/>
    </cofactor>
</comment>
<proteinExistence type="inferred from homology"/>
<feature type="domain" description="Acyl-CoA thioesterase-like N-terminal HotDog" evidence="9">
    <location>
        <begin position="504"/>
        <end position="579"/>
    </location>
</feature>
<evidence type="ECO:0000256" key="7">
    <source>
        <dbReference type="ARBA" id="ARBA00023033"/>
    </source>
</evidence>
<keyword evidence="7" id="KW-0503">Monooxygenase</keyword>
<evidence type="ECO:0000256" key="8">
    <source>
        <dbReference type="SAM" id="Phobius"/>
    </source>
</evidence>
<reference evidence="11 12" key="1">
    <citation type="submission" date="2024-03" db="EMBL/GenBank/DDBJ databases">
        <title>A high-quality draft genome sequence of Diaporthe vaccinii, a causative agent of upright dieback and viscid rot disease in cranberry plants.</title>
        <authorList>
            <person name="Sarrasin M."/>
            <person name="Lang B.F."/>
            <person name="Burger G."/>
        </authorList>
    </citation>
    <scope>NUCLEOTIDE SEQUENCE [LARGE SCALE GENOMIC DNA]</scope>
    <source>
        <strain evidence="11 12">IS7</strain>
    </source>
</reference>
<dbReference type="InterPro" id="IPR017972">
    <property type="entry name" value="Cyt_P450_CS"/>
</dbReference>
<dbReference type="PANTHER" id="PTHR24305:SF237">
    <property type="entry name" value="CYTOCHROME P450 MONOOXYGENASE ATNE-RELATED"/>
    <property type="match status" value="1"/>
</dbReference>
<evidence type="ECO:0000259" key="10">
    <source>
        <dbReference type="Pfam" id="PF20789"/>
    </source>
</evidence>
<feature type="domain" description="Acyl-CoA thioesterase-like C-terminal" evidence="10">
    <location>
        <begin position="648"/>
        <end position="779"/>
    </location>
</feature>
<evidence type="ECO:0000256" key="6">
    <source>
        <dbReference type="ARBA" id="ARBA00023004"/>
    </source>
</evidence>
<dbReference type="InterPro" id="IPR049449">
    <property type="entry name" value="TesB_ACOT8-like_N"/>
</dbReference>
<sequence>MSSLSMQFFLVKANVLDARPVGLLTLVILPVLTFLIYRLYLHPLASHPGHILSKLSAWPNWYHAAKGDRHTWLHDLHARYGPVVRFTPNSLSFNTVSAIDLIYKSRKANAIKSDWYQCVRDSAGGFESTFTARDRVRHGVKRRLLSYAFSEKALKDYEPVINKTVGTWLSQLEQEANSNRGGAVDLGRWSEYLIFDILGQLCFSKSFGLLESSEGRYITKLVPQATRSWYTLGYHPLTHALRYLLFKTRLGPYIGGQSYRDNRRFRDYCLSALKERRGRDQADQTVVDNDMFHHLLNGRDPETGQAHSIADLACESVLLMVAGSQSTSGALAATIHYLVNRPETLARLQDEVRNAFPEDQTVRYEPGSQLAQLPYLRACIDESLRLTPPTPGHLPRKVLTHGLEVDGVWVAPGTTVGVSAYSIHRNETYFSDPYDFRPERWLNDDGSYRGAGTAFNAFSAGATGCIGKQLAYMELSLAVAMLIRRFNIQVDHPGGAKYEYQLSGSVPNGGYVASVILRAVSLHLAERGQPDTISAHFEYVRRTEIGPAVLVIEEVKLGQTMSTVQVIFHQHDVQLAAAPWFTARSRRNVLAYVTNTGLSLEKGLTLATGWSATPPPRPVSDFGLLARDRDPHWVRRRAPLDARFTSFVRTHNNLEHYVPREGTGTPRRGVVDLWLRLKGTGQRFTNHDLGYVADAYPMVVQGWRPRHDEAQTPFRSDETFWYPTLSLNLDVKRVLPEEGAEWLFVRPSAKVIQNGRLDLGVVILDQHHNVVALSNHVNIIVSAERSLMERSHAKGKI</sequence>
<evidence type="ECO:0000313" key="11">
    <source>
        <dbReference type="EMBL" id="KAL2284621.1"/>
    </source>
</evidence>
<keyword evidence="8" id="KW-0812">Transmembrane</keyword>
<protein>
    <submittedName>
        <fullName evidence="11">Uncharacterized protein</fullName>
    </submittedName>
</protein>
<dbReference type="SUPFAM" id="SSF48264">
    <property type="entry name" value="Cytochrome P450"/>
    <property type="match status" value="1"/>
</dbReference>
<dbReference type="InterPro" id="IPR042171">
    <property type="entry name" value="Acyl-CoA_hotdog"/>
</dbReference>
<keyword evidence="3" id="KW-0349">Heme</keyword>
<dbReference type="Pfam" id="PF00067">
    <property type="entry name" value="p450"/>
    <property type="match status" value="1"/>
</dbReference>
<dbReference type="SUPFAM" id="SSF54637">
    <property type="entry name" value="Thioesterase/thiol ester dehydrase-isomerase"/>
    <property type="match status" value="1"/>
</dbReference>
<dbReference type="Pfam" id="PF13622">
    <property type="entry name" value="4HBT_3"/>
    <property type="match status" value="1"/>
</dbReference>
<evidence type="ECO:0000256" key="4">
    <source>
        <dbReference type="ARBA" id="ARBA00022723"/>
    </source>
</evidence>
<dbReference type="PROSITE" id="PS00086">
    <property type="entry name" value="CYTOCHROME_P450"/>
    <property type="match status" value="1"/>
</dbReference>
<dbReference type="PRINTS" id="PR00385">
    <property type="entry name" value="P450"/>
</dbReference>
<dbReference type="InterPro" id="IPR049450">
    <property type="entry name" value="ACOT8-like_C"/>
</dbReference>
<dbReference type="InterPro" id="IPR001128">
    <property type="entry name" value="Cyt_P450"/>
</dbReference>
<dbReference type="Gene3D" id="1.10.630.10">
    <property type="entry name" value="Cytochrome P450"/>
    <property type="match status" value="1"/>
</dbReference>
<dbReference type="CDD" id="cd11061">
    <property type="entry name" value="CYP67-like"/>
    <property type="match status" value="1"/>
</dbReference>
<keyword evidence="12" id="KW-1185">Reference proteome</keyword>